<sequence length="61" mass="7437">MEEALYPVFRLRDVIHTSARDEGEILYHPKYLQKWPLPPKWRVTSFYFHLVRSSRHPTALR</sequence>
<evidence type="ECO:0000313" key="2">
    <source>
        <dbReference type="Proteomes" id="UP000000763"/>
    </source>
</evidence>
<gene>
    <name evidence="1" type="ordered locus">LOC_Os11g07660</name>
</gene>
<proteinExistence type="predicted"/>
<reference evidence="2" key="2">
    <citation type="journal article" date="2008" name="Nucleic Acids Res.">
        <title>The rice annotation project database (RAP-DB): 2008 update.</title>
        <authorList>
            <consortium name="The rice annotation project (RAP)"/>
        </authorList>
    </citation>
    <scope>GENOME REANNOTATION</scope>
    <source>
        <strain evidence="2">cv. Nipponbare</strain>
    </source>
</reference>
<dbReference type="AlphaFoldDB" id="Q2R9T3"/>
<reference evidence="2" key="1">
    <citation type="journal article" date="2005" name="Nature">
        <title>The map-based sequence of the rice genome.</title>
        <authorList>
            <consortium name="International rice genome sequencing project (IRGSP)"/>
            <person name="Matsumoto T."/>
            <person name="Wu J."/>
            <person name="Kanamori H."/>
            <person name="Katayose Y."/>
            <person name="Fujisawa M."/>
            <person name="Namiki N."/>
            <person name="Mizuno H."/>
            <person name="Yamamoto K."/>
            <person name="Antonio B.A."/>
            <person name="Baba T."/>
            <person name="Sakata K."/>
            <person name="Nagamura Y."/>
            <person name="Aoki H."/>
            <person name="Arikawa K."/>
            <person name="Arita K."/>
            <person name="Bito T."/>
            <person name="Chiden Y."/>
            <person name="Fujitsuka N."/>
            <person name="Fukunaka R."/>
            <person name="Hamada M."/>
            <person name="Harada C."/>
            <person name="Hayashi A."/>
            <person name="Hijishita S."/>
            <person name="Honda M."/>
            <person name="Hosokawa S."/>
            <person name="Ichikawa Y."/>
            <person name="Idonuma A."/>
            <person name="Iijima M."/>
            <person name="Ikeda M."/>
            <person name="Ikeno M."/>
            <person name="Ito K."/>
            <person name="Ito S."/>
            <person name="Ito T."/>
            <person name="Ito Y."/>
            <person name="Ito Y."/>
            <person name="Iwabuchi A."/>
            <person name="Kamiya K."/>
            <person name="Karasawa W."/>
            <person name="Kurita K."/>
            <person name="Katagiri S."/>
            <person name="Kikuta A."/>
            <person name="Kobayashi H."/>
            <person name="Kobayashi N."/>
            <person name="Machita K."/>
            <person name="Maehara T."/>
            <person name="Masukawa M."/>
            <person name="Mizubayashi T."/>
            <person name="Mukai Y."/>
            <person name="Nagasaki H."/>
            <person name="Nagata Y."/>
            <person name="Naito S."/>
            <person name="Nakashima M."/>
            <person name="Nakama Y."/>
            <person name="Nakamichi Y."/>
            <person name="Nakamura M."/>
            <person name="Meguro A."/>
            <person name="Negishi M."/>
            <person name="Ohta I."/>
            <person name="Ohta T."/>
            <person name="Okamoto M."/>
            <person name="Ono N."/>
            <person name="Saji S."/>
            <person name="Sakaguchi M."/>
            <person name="Sakai K."/>
            <person name="Shibata M."/>
            <person name="Shimokawa T."/>
            <person name="Song J."/>
            <person name="Takazaki Y."/>
            <person name="Terasawa K."/>
            <person name="Tsugane M."/>
            <person name="Tsuji K."/>
            <person name="Ueda S."/>
            <person name="Waki K."/>
            <person name="Yamagata H."/>
            <person name="Yamamoto M."/>
            <person name="Yamamoto S."/>
            <person name="Yamane H."/>
            <person name="Yoshiki S."/>
            <person name="Yoshihara R."/>
            <person name="Yukawa K."/>
            <person name="Zhong H."/>
            <person name="Yano M."/>
            <person name="Yuan Q."/>
            <person name="Ouyang S."/>
            <person name="Liu J."/>
            <person name="Jones K.M."/>
            <person name="Gansberger K."/>
            <person name="Moffat K."/>
            <person name="Hill J."/>
            <person name="Bera J."/>
            <person name="Fadrosh D."/>
            <person name="Jin S."/>
            <person name="Johri S."/>
            <person name="Kim M."/>
            <person name="Overton L."/>
            <person name="Reardon M."/>
            <person name="Tsitrin T."/>
            <person name="Vuong H."/>
            <person name="Weaver B."/>
            <person name="Ciecko A."/>
            <person name="Tallon L."/>
            <person name="Jackson J."/>
            <person name="Pai G."/>
            <person name="Aken S.V."/>
            <person name="Utterback T."/>
            <person name="Reidmuller S."/>
            <person name="Feldblyum T."/>
            <person name="Hsiao J."/>
            <person name="Zismann V."/>
            <person name="Iobst S."/>
            <person name="de Vazeille A.R."/>
            <person name="Buell C.R."/>
            <person name="Ying K."/>
            <person name="Li Y."/>
            <person name="Lu T."/>
            <person name="Huang Y."/>
            <person name="Zhao Q."/>
            <person name="Feng Q."/>
            <person name="Zhang L."/>
            <person name="Zhu J."/>
            <person name="Weng Q."/>
            <person name="Mu J."/>
            <person name="Lu Y."/>
            <person name="Fan D."/>
            <person name="Liu Y."/>
            <person name="Guan J."/>
            <person name="Zhang Y."/>
            <person name="Yu S."/>
            <person name="Liu X."/>
            <person name="Zhang Y."/>
            <person name="Hong G."/>
            <person name="Han B."/>
            <person name="Choisne N."/>
            <person name="Demange N."/>
            <person name="Orjeda G."/>
            <person name="Samain S."/>
            <person name="Cattolico L."/>
            <person name="Pelletier E."/>
            <person name="Couloux A."/>
            <person name="Segurens B."/>
            <person name="Wincker P."/>
            <person name="D'Hont A."/>
            <person name="Scarpelli C."/>
            <person name="Weissenbach J."/>
            <person name="Salanoubat M."/>
            <person name="Quetier F."/>
            <person name="Yu Y."/>
            <person name="Kim H.R."/>
            <person name="Rambo T."/>
            <person name="Currie J."/>
            <person name="Collura K."/>
            <person name="Luo M."/>
            <person name="Yang T."/>
            <person name="Ammiraju J.S.S."/>
            <person name="Engler F."/>
            <person name="Soderlund C."/>
            <person name="Wing R.A."/>
            <person name="Palmer L.E."/>
            <person name="de la Bastide M."/>
            <person name="Spiegel L."/>
            <person name="Nascimento L."/>
            <person name="Zutavern T."/>
            <person name="O'Shaughnessy A."/>
            <person name="Dike S."/>
            <person name="Dedhia N."/>
            <person name="Preston R."/>
            <person name="Balija V."/>
            <person name="McCombie W.R."/>
            <person name="Chow T."/>
            <person name="Chen H."/>
            <person name="Chung M."/>
            <person name="Chen C."/>
            <person name="Shaw J."/>
            <person name="Wu H."/>
            <person name="Hsiao K."/>
            <person name="Chao Y."/>
            <person name="Chu M."/>
            <person name="Cheng C."/>
            <person name="Hour A."/>
            <person name="Lee P."/>
            <person name="Lin S."/>
            <person name="Lin Y."/>
            <person name="Liou J."/>
            <person name="Liu S."/>
            <person name="Hsing Y."/>
            <person name="Raghuvanshi S."/>
            <person name="Mohanty A."/>
            <person name="Bharti A.K."/>
            <person name="Gaur A."/>
            <person name="Gupta V."/>
            <person name="Kumar D."/>
            <person name="Ravi V."/>
            <person name="Vij S."/>
            <person name="Kapur A."/>
            <person name="Khurana P."/>
            <person name="Khurana P."/>
            <person name="Khurana J.P."/>
            <person name="Tyagi A.K."/>
            <person name="Gaikwad K."/>
            <person name="Singh A."/>
            <person name="Dalal V."/>
            <person name="Srivastava S."/>
            <person name="Dixit A."/>
            <person name="Pal A.K."/>
            <person name="Ghazi I.A."/>
            <person name="Yadav M."/>
            <person name="Pandit A."/>
            <person name="Bhargava A."/>
            <person name="Sureshbabu K."/>
            <person name="Batra K."/>
            <person name="Sharma T.R."/>
            <person name="Mohapatra T."/>
            <person name="Singh N.K."/>
            <person name="Messing J."/>
            <person name="Nelson A.B."/>
            <person name="Fuks G."/>
            <person name="Kavchok S."/>
            <person name="Keizer G."/>
            <person name="Linton E."/>
            <person name="Llaca V."/>
            <person name="Song R."/>
            <person name="Tanyolac B."/>
            <person name="Young S."/>
            <person name="Ho-Il K."/>
            <person name="Hahn J.H."/>
            <person name="Sangsakoo G."/>
            <person name="Vanavichit A."/>
            <person name="de Mattos Luiz.A.T."/>
            <person name="Zimmer P.D."/>
            <person name="Malone G."/>
            <person name="Dellagostin O."/>
            <person name="de Oliveira A.C."/>
            <person name="Bevan M."/>
            <person name="Bancroft I."/>
            <person name="Minx P."/>
            <person name="Cordum H."/>
            <person name="Wilson R."/>
            <person name="Cheng Z."/>
            <person name="Jin W."/>
            <person name="Jiang J."/>
            <person name="Leong S.A."/>
            <person name="Iwama H."/>
            <person name="Gojobori T."/>
            <person name="Itoh T."/>
            <person name="Niimura Y."/>
            <person name="Fujii Y."/>
            <person name="Habara T."/>
            <person name="Sakai H."/>
            <person name="Sato Y."/>
            <person name="Wilson G."/>
            <person name="Kumar K."/>
            <person name="McCouch S."/>
            <person name="Juretic N."/>
            <person name="Hoen D."/>
            <person name="Wright S."/>
            <person name="Bruskiewich R."/>
            <person name="Bureau T."/>
            <person name="Miyao A."/>
            <person name="Hirochika H."/>
            <person name="Nishikawa T."/>
            <person name="Kadowaki K."/>
            <person name="Sugiura M."/>
            <person name="Burr B."/>
            <person name="Sasaki T."/>
        </authorList>
    </citation>
    <scope>NUCLEOTIDE SEQUENCE [LARGE SCALE GENOMIC DNA]</scope>
    <source>
        <strain evidence="2">cv. Nipponbare</strain>
    </source>
</reference>
<protein>
    <submittedName>
        <fullName evidence="1">Uncharacterized protein</fullName>
    </submittedName>
</protein>
<dbReference type="Proteomes" id="UP000000763">
    <property type="component" value="Chromosome 11"/>
</dbReference>
<accession>Q2R9T3</accession>
<organism evidence="1 2">
    <name type="scientific">Oryza sativa subsp. japonica</name>
    <name type="common">Rice</name>
    <dbReference type="NCBI Taxonomy" id="39947"/>
    <lineage>
        <taxon>Eukaryota</taxon>
        <taxon>Viridiplantae</taxon>
        <taxon>Streptophyta</taxon>
        <taxon>Embryophyta</taxon>
        <taxon>Tracheophyta</taxon>
        <taxon>Spermatophyta</taxon>
        <taxon>Magnoliopsida</taxon>
        <taxon>Liliopsida</taxon>
        <taxon>Poales</taxon>
        <taxon>Poaceae</taxon>
        <taxon>BOP clade</taxon>
        <taxon>Oryzoideae</taxon>
        <taxon>Oryzeae</taxon>
        <taxon>Oryzinae</taxon>
        <taxon>Oryza</taxon>
        <taxon>Oryza sativa</taxon>
    </lineage>
</organism>
<dbReference type="EMBL" id="AC134044">
    <property type="protein sequence ID" value="AAX96309.1"/>
    <property type="molecule type" value="Genomic_DNA"/>
</dbReference>
<evidence type="ECO:0000313" key="1">
    <source>
        <dbReference type="EMBL" id="AAX96309.1"/>
    </source>
</evidence>
<name>Q2R9T3_ORYSJ</name>